<accession>A0ABT9EHF9</accession>
<name>A0ABT9EHF9_9SPHN</name>
<dbReference type="RefSeq" id="WP_305171826.1">
    <property type="nucleotide sequence ID" value="NZ_JAUUDS010000001.1"/>
</dbReference>
<evidence type="ECO:0000259" key="1">
    <source>
        <dbReference type="Pfam" id="PF07238"/>
    </source>
</evidence>
<dbReference type="SUPFAM" id="SSF141371">
    <property type="entry name" value="PilZ domain-like"/>
    <property type="match status" value="1"/>
</dbReference>
<proteinExistence type="predicted"/>
<comment type="caution">
    <text evidence="2">The sequence shown here is derived from an EMBL/GenBank/DDBJ whole genome shotgun (WGS) entry which is preliminary data.</text>
</comment>
<keyword evidence="3" id="KW-1185">Reference proteome</keyword>
<evidence type="ECO:0000313" key="2">
    <source>
        <dbReference type="EMBL" id="MDP1026270.1"/>
    </source>
</evidence>
<reference evidence="2 3" key="1">
    <citation type="submission" date="2023-07" db="EMBL/GenBank/DDBJ databases">
        <authorList>
            <person name="Kim M.K."/>
        </authorList>
    </citation>
    <scope>NUCLEOTIDE SEQUENCE [LARGE SCALE GENOMIC DNA]</scope>
    <source>
        <strain evidence="2 3">KR1UV-12</strain>
    </source>
</reference>
<evidence type="ECO:0000313" key="3">
    <source>
        <dbReference type="Proteomes" id="UP001230685"/>
    </source>
</evidence>
<gene>
    <name evidence="2" type="ORF">Q5H91_03520</name>
</gene>
<sequence length="105" mass="11688">MASFQPVSWDDRREPRQEVLHRTRIVQANGVERTVTIVNFSSGGFMARADGEWAEGDVLTVVLPIIGLAKAEVRWALGGRLGCRLFNSIDVAVFGSMLQRMLRSI</sequence>
<dbReference type="Proteomes" id="UP001230685">
    <property type="component" value="Unassembled WGS sequence"/>
</dbReference>
<dbReference type="EMBL" id="JAUUDS010000001">
    <property type="protein sequence ID" value="MDP1026270.1"/>
    <property type="molecule type" value="Genomic_DNA"/>
</dbReference>
<dbReference type="Pfam" id="PF07238">
    <property type="entry name" value="PilZ"/>
    <property type="match status" value="1"/>
</dbReference>
<feature type="domain" description="PilZ" evidence="1">
    <location>
        <begin position="11"/>
        <end position="102"/>
    </location>
</feature>
<dbReference type="InterPro" id="IPR009875">
    <property type="entry name" value="PilZ_domain"/>
</dbReference>
<organism evidence="2 3">
    <name type="scientific">Sphingomonas aurea</name>
    <dbReference type="NCBI Taxonomy" id="3063994"/>
    <lineage>
        <taxon>Bacteria</taxon>
        <taxon>Pseudomonadati</taxon>
        <taxon>Pseudomonadota</taxon>
        <taxon>Alphaproteobacteria</taxon>
        <taxon>Sphingomonadales</taxon>
        <taxon>Sphingomonadaceae</taxon>
        <taxon>Sphingomonas</taxon>
    </lineage>
</organism>
<protein>
    <submittedName>
        <fullName evidence="2">PilZ domain-containing protein</fullName>
    </submittedName>
</protein>